<dbReference type="STRING" id="1193713.GCA_001636315_00599"/>
<sequence length="299" mass="34487">MTYIIENAHILKDKELTINSLLIQEDKVSANLTHSKQYQFIKMNLEPYIMTPSFVLLNSNISPKITHHELKQLFKEQFLMKGSTTLFTHVPVSYESELEYKVKGMKTALISSPIDYIIGIKISLRHLTPSLIRKCKKEKIPAIFVEIGEHDDFMGIPWGWIREAMFPYNCPLIPIISSSKKKEAKALLSNWKQIILQEKIPAIDEEISENTPISKKVLNKIGLYPQKSSLMNGTELSYNLYFKEREINNVDEADLFHYHGDRLVITVHKGKIVRVLNEVLFKPGFGEYVTVRTPSFFSL</sequence>
<keyword evidence="2" id="KW-1185">Reference proteome</keyword>
<name>A0A3T0I1C0_9BACI</name>
<dbReference type="Proteomes" id="UP000282892">
    <property type="component" value="Chromosome"/>
</dbReference>
<accession>A0A3T0I1C0</accession>
<organism evidence="1 2">
    <name type="scientific">Neobacillus mesonae</name>
    <dbReference type="NCBI Taxonomy" id="1193713"/>
    <lineage>
        <taxon>Bacteria</taxon>
        <taxon>Bacillati</taxon>
        <taxon>Bacillota</taxon>
        <taxon>Bacilli</taxon>
        <taxon>Bacillales</taxon>
        <taxon>Bacillaceae</taxon>
        <taxon>Neobacillus</taxon>
    </lineage>
</organism>
<dbReference type="EMBL" id="CP022572">
    <property type="protein sequence ID" value="AZU63142.1"/>
    <property type="molecule type" value="Genomic_DNA"/>
</dbReference>
<evidence type="ECO:0000313" key="1">
    <source>
        <dbReference type="EMBL" id="AZU63142.1"/>
    </source>
</evidence>
<dbReference type="RefSeq" id="WP_127487946.1">
    <property type="nucleotide sequence ID" value="NZ_CP022572.1"/>
</dbReference>
<proteinExistence type="predicted"/>
<dbReference type="OrthoDB" id="2959323at2"/>
<evidence type="ECO:0008006" key="3">
    <source>
        <dbReference type="Google" id="ProtNLM"/>
    </source>
</evidence>
<dbReference type="AlphaFoldDB" id="A0A3T0I1C0"/>
<reference evidence="1 2" key="1">
    <citation type="submission" date="2017-07" db="EMBL/GenBank/DDBJ databases">
        <title>The complete genome sequence of Bacillus mesonae strain H20-5, an efficient strain improving plant abiotic stress resistance.</title>
        <authorList>
            <person name="Kim S.Y."/>
            <person name="Song H."/>
            <person name="Sang M.K."/>
            <person name="Weon H.-Y."/>
            <person name="Song J."/>
        </authorList>
    </citation>
    <scope>NUCLEOTIDE SEQUENCE [LARGE SCALE GENOMIC DNA]</scope>
    <source>
        <strain evidence="1 2">H20-5</strain>
    </source>
</reference>
<evidence type="ECO:0000313" key="2">
    <source>
        <dbReference type="Proteomes" id="UP000282892"/>
    </source>
</evidence>
<dbReference type="KEGG" id="nmk:CHR53_18810"/>
<gene>
    <name evidence="1" type="ORF">CHR53_18810</name>
</gene>
<protein>
    <recommendedName>
        <fullName evidence="3">Amidohydrolase-related domain-containing protein</fullName>
    </recommendedName>
</protein>